<dbReference type="InterPro" id="IPR017587">
    <property type="entry name" value="YqeC"/>
</dbReference>
<dbReference type="Proteomes" id="UP000001556">
    <property type="component" value="Chromosome"/>
</dbReference>
<dbReference type="STRING" id="349161.Dred_2762"/>
<dbReference type="HOGENOM" id="CLU_068045_2_1_9"/>
<dbReference type="eggNOG" id="COG0740">
    <property type="taxonomic scope" value="Bacteria"/>
</dbReference>
<dbReference type="NCBIfam" id="TIGR03172">
    <property type="entry name" value="selenium cofactor biosynthesis protein YqeC"/>
    <property type="match status" value="1"/>
</dbReference>
<gene>
    <name evidence="1" type="ordered locus">Dred_2762</name>
</gene>
<protein>
    <submittedName>
        <fullName evidence="1">Uncharacterized MobA-related protein-like protein</fullName>
    </submittedName>
</protein>
<dbReference type="RefSeq" id="WP_011879061.1">
    <property type="nucleotide sequence ID" value="NC_009253.1"/>
</dbReference>
<name>A4J863_DESRM</name>
<sequence length="251" mass="27740">MKFINALDLKQREMICLVGAGGKTSIMYQLAKELSGTGARVLVTTTTKMFDWQLKSCCNEVLIDNEESLLVKIKQYRSQTNLLAVCSGVFGEKIRGLSKEALDEIYSLQLFDYILVEADGSRGKSLKAPADHEPVLPTLTTTVLAVAGVDILGYPLNEETVHRPHLVNQITSEHLGQPVSVTTLIKVLRHYERVVKKSVPSLNWVPIFNKVDTPEDKQNARNVARKLLSSSTQKVLLTSALVSDPVLEVVP</sequence>
<reference evidence="1 2" key="1">
    <citation type="submission" date="2007-03" db="EMBL/GenBank/DDBJ databases">
        <title>Complete sequence of Desulfotomaculum reducens MI-1.</title>
        <authorList>
            <consortium name="US DOE Joint Genome Institute"/>
            <person name="Copeland A."/>
            <person name="Lucas S."/>
            <person name="Lapidus A."/>
            <person name="Barry K."/>
            <person name="Detter J.C."/>
            <person name="Glavina del Rio T."/>
            <person name="Hammon N."/>
            <person name="Israni S."/>
            <person name="Dalin E."/>
            <person name="Tice H."/>
            <person name="Pitluck S."/>
            <person name="Sims D."/>
            <person name="Brettin T."/>
            <person name="Bruce D."/>
            <person name="Han C."/>
            <person name="Tapia R."/>
            <person name="Schmutz J."/>
            <person name="Larimer F."/>
            <person name="Land M."/>
            <person name="Hauser L."/>
            <person name="Kyrpides N."/>
            <person name="Kim E."/>
            <person name="Tebo B.M."/>
            <person name="Richardson P."/>
        </authorList>
    </citation>
    <scope>NUCLEOTIDE SEQUENCE [LARGE SCALE GENOMIC DNA]</scope>
    <source>
        <strain evidence="1 2">MI-1</strain>
    </source>
</reference>
<evidence type="ECO:0000313" key="1">
    <source>
        <dbReference type="EMBL" id="ABO51266.1"/>
    </source>
</evidence>
<dbReference type="Pfam" id="PF19842">
    <property type="entry name" value="YqeC"/>
    <property type="match status" value="1"/>
</dbReference>
<dbReference type="EMBL" id="CP000612">
    <property type="protein sequence ID" value="ABO51266.1"/>
    <property type="molecule type" value="Genomic_DNA"/>
</dbReference>
<dbReference type="OrthoDB" id="368187at2"/>
<dbReference type="KEGG" id="drm:Dred_2762"/>
<accession>A4J863</accession>
<keyword evidence="2" id="KW-1185">Reference proteome</keyword>
<proteinExistence type="predicted"/>
<organism evidence="1 2">
    <name type="scientific">Desulforamulus reducens (strain ATCC BAA-1160 / DSM 100696 / MI-1)</name>
    <name type="common">Desulfotomaculum reducens</name>
    <dbReference type="NCBI Taxonomy" id="349161"/>
    <lineage>
        <taxon>Bacteria</taxon>
        <taxon>Bacillati</taxon>
        <taxon>Bacillota</taxon>
        <taxon>Clostridia</taxon>
        <taxon>Eubacteriales</taxon>
        <taxon>Peptococcaceae</taxon>
        <taxon>Desulforamulus</taxon>
    </lineage>
</organism>
<dbReference type="AlphaFoldDB" id="A4J863"/>
<evidence type="ECO:0000313" key="2">
    <source>
        <dbReference type="Proteomes" id="UP000001556"/>
    </source>
</evidence>